<keyword evidence="5 12" id="KW-0812">Transmembrane</keyword>
<evidence type="ECO:0000256" key="6">
    <source>
        <dbReference type="ARBA" id="ARBA00022729"/>
    </source>
</evidence>
<dbReference type="Pfam" id="PF00560">
    <property type="entry name" value="LRR_1"/>
    <property type="match status" value="6"/>
</dbReference>
<evidence type="ECO:0000313" key="15">
    <source>
        <dbReference type="Proteomes" id="UP000634136"/>
    </source>
</evidence>
<keyword evidence="9 12" id="KW-0472">Membrane</keyword>
<dbReference type="PRINTS" id="PR00019">
    <property type="entry name" value="LEURICHRPT"/>
</dbReference>
<dbReference type="InterPro" id="IPR001611">
    <property type="entry name" value="Leu-rich_rpt"/>
</dbReference>
<organism evidence="14 15">
    <name type="scientific">Senna tora</name>
    <dbReference type="NCBI Taxonomy" id="362788"/>
    <lineage>
        <taxon>Eukaryota</taxon>
        <taxon>Viridiplantae</taxon>
        <taxon>Streptophyta</taxon>
        <taxon>Embryophyta</taxon>
        <taxon>Tracheophyta</taxon>
        <taxon>Spermatophyta</taxon>
        <taxon>Magnoliopsida</taxon>
        <taxon>eudicotyledons</taxon>
        <taxon>Gunneridae</taxon>
        <taxon>Pentapetalae</taxon>
        <taxon>rosids</taxon>
        <taxon>fabids</taxon>
        <taxon>Fabales</taxon>
        <taxon>Fabaceae</taxon>
        <taxon>Caesalpinioideae</taxon>
        <taxon>Cassia clade</taxon>
        <taxon>Senna</taxon>
    </lineage>
</organism>
<keyword evidence="8 12" id="KW-1133">Transmembrane helix</keyword>
<evidence type="ECO:0000256" key="5">
    <source>
        <dbReference type="ARBA" id="ARBA00022692"/>
    </source>
</evidence>
<dbReference type="InterPro" id="IPR046956">
    <property type="entry name" value="RLP23-like"/>
</dbReference>
<evidence type="ECO:0000256" key="12">
    <source>
        <dbReference type="SAM" id="Phobius"/>
    </source>
</evidence>
<gene>
    <name evidence="14" type="ORF">G2W53_016677</name>
</gene>
<keyword evidence="3" id="KW-1003">Cell membrane</keyword>
<dbReference type="FunFam" id="3.80.10.10:FF:000041">
    <property type="entry name" value="LRR receptor-like serine/threonine-protein kinase ERECTA"/>
    <property type="match status" value="1"/>
</dbReference>
<keyword evidence="7" id="KW-0677">Repeat</keyword>
<sequence>MRISLLAWFSFILYNYWLCLTINISLVSSLCLEDQKFLLLQFKNELKFDSTISSKLVLWNQSLPCCEWNGVTCDEEGYVTGLDLSEKLIYGGFGNSSTLFSLHYLQNLNLAFNNFGSVIPSGIKNLKNLTCLNLSNAGFVEQIPMEISQLTRLAILDISTYYYLGVQTLKLENPNLVKLVQNLAEVRELYLDGTNISLEGKEWCRALSTSLPHLQVLSMSMCNLSGPIDSSLENLQNLSIIRLHLNNLSAPVPEFFAYFSNLTTLDLGSCGLIGTFPKEIFQVQSLSSLDLSFNSGLQGSFSSFPKNGSLQELILSKTNFSGALPDSISNLKQLSRLEISQCNLNGILPDSMSNLKELTYLDLSFNNFTGPIPPFDMMMKITLIDLSHNKLSGGISSALLKGLAKLVSINLQGNVLSGSIPSSLFSLPLLQTIDLSNNHFQGQLDGISNVSSSMLETLDLSSNNLEGPIPEFIFHLTKLKFLQLSSNKFNGTIHLDMILRLENLMTLDLSNNNFSIDENINDVHLLSFPKMTNVMLASCKLRQFPGFLRNQSQLGNLDLSNNQISGTIPNWIWQLNFLSQLNLSHNSLTEIEGLPHNLSSGLNILDLHDNKLQGSLPTFPKYATYLDYSSNDFMSAIPFDVGNYLSVTIFLSLNNNKLYGSIPHSLCNAPNLLVLDLSNNKLEGTIPNCLTSSETLGVLSLQNNLLNGSIPDSFPKRCALQTLDLHGNQIGGLIPSSLANCMALQVLNLGNNQINDLYPCLLKKISTLRVMVLRRNKFQGPIGCPHSPGFWPVLQIVDLAFNNFNGSLPGKCFTTWKAMMLDEDQVVSESNHIRFQVLKFGQVYYQDSVTVTSKGLEMEFVTFPKYATYLDYSSNHFMSAIPFDVSNYLSVTIFLSLNNNKLYGSIPHSLCNAPNLLVLDLSNNKLEGTIPNCLTSSETLGVLSLQNNMLNGSIPDTFPKTCALETLDLHGNQIASSKKCSDHGRDSSVVYKDSGVEFDWQFVFAGVGFGVGSGMAVAALMFWDTGRKWSNNSIDKILLIILPMMGLAYTPMCKEEEESDTEENHDHYNAADCYFDYLNFRGEYCVFCTKLDISMKKAIHDPRCTCHHSPSISTSTSSSESDSP</sequence>
<evidence type="ECO:0000256" key="4">
    <source>
        <dbReference type="ARBA" id="ARBA00022614"/>
    </source>
</evidence>
<dbReference type="SUPFAM" id="SSF52058">
    <property type="entry name" value="L domain-like"/>
    <property type="match status" value="4"/>
</dbReference>
<evidence type="ECO:0000256" key="2">
    <source>
        <dbReference type="ARBA" id="ARBA00009592"/>
    </source>
</evidence>
<dbReference type="AlphaFoldDB" id="A0A834WLQ9"/>
<keyword evidence="4" id="KW-0433">Leucine-rich repeat</keyword>
<reference evidence="14" key="1">
    <citation type="submission" date="2020-09" db="EMBL/GenBank/DDBJ databases">
        <title>Genome-Enabled Discovery of Anthraquinone Biosynthesis in Senna tora.</title>
        <authorList>
            <person name="Kang S.-H."/>
            <person name="Pandey R.P."/>
            <person name="Lee C.-M."/>
            <person name="Sim J.-S."/>
            <person name="Jeong J.-T."/>
            <person name="Choi B.-S."/>
            <person name="Jung M."/>
            <person name="Ginzburg D."/>
            <person name="Zhao K."/>
            <person name="Won S.Y."/>
            <person name="Oh T.-J."/>
            <person name="Yu Y."/>
            <person name="Kim N.-H."/>
            <person name="Lee O.R."/>
            <person name="Lee T.-H."/>
            <person name="Bashyal P."/>
            <person name="Kim T.-S."/>
            <person name="Lee W.-H."/>
            <person name="Kawkins C."/>
            <person name="Kim C.-K."/>
            <person name="Kim J.S."/>
            <person name="Ahn B.O."/>
            <person name="Rhee S.Y."/>
            <person name="Sohng J.K."/>
        </authorList>
    </citation>
    <scope>NUCLEOTIDE SEQUENCE</scope>
    <source>
        <tissue evidence="14">Leaf</tissue>
    </source>
</reference>
<keyword evidence="10 14" id="KW-0675">Receptor</keyword>
<accession>A0A834WLQ9</accession>
<dbReference type="PROSITE" id="PS51450">
    <property type="entry name" value="LRR"/>
    <property type="match status" value="1"/>
</dbReference>
<evidence type="ECO:0000256" key="3">
    <source>
        <dbReference type="ARBA" id="ARBA00022475"/>
    </source>
</evidence>
<dbReference type="Proteomes" id="UP000634136">
    <property type="component" value="Unassembled WGS sequence"/>
</dbReference>
<evidence type="ECO:0000256" key="8">
    <source>
        <dbReference type="ARBA" id="ARBA00022989"/>
    </source>
</evidence>
<dbReference type="EMBL" id="JAAIUW010000006">
    <property type="protein sequence ID" value="KAF7825513.1"/>
    <property type="molecule type" value="Genomic_DNA"/>
</dbReference>
<evidence type="ECO:0000256" key="10">
    <source>
        <dbReference type="ARBA" id="ARBA00023170"/>
    </source>
</evidence>
<name>A0A834WLQ9_9FABA</name>
<comment type="subcellular location">
    <subcellularLocation>
        <location evidence="1">Cell membrane</location>
        <topology evidence="1">Single-pass type I membrane protein</topology>
    </subcellularLocation>
</comment>
<dbReference type="PANTHER" id="PTHR48061">
    <property type="entry name" value="LEUCINE-RICH REPEAT RECEPTOR PROTEIN KINASE EMS1-LIKE-RELATED"/>
    <property type="match status" value="1"/>
</dbReference>
<evidence type="ECO:0000256" key="1">
    <source>
        <dbReference type="ARBA" id="ARBA00004251"/>
    </source>
</evidence>
<feature type="transmembrane region" description="Helical" evidence="12">
    <location>
        <begin position="1000"/>
        <end position="1022"/>
    </location>
</feature>
<dbReference type="InterPro" id="IPR013210">
    <property type="entry name" value="LRR_N_plant-typ"/>
</dbReference>
<dbReference type="SMART" id="SM00369">
    <property type="entry name" value="LRR_TYP"/>
    <property type="match status" value="11"/>
</dbReference>
<evidence type="ECO:0000256" key="9">
    <source>
        <dbReference type="ARBA" id="ARBA00023136"/>
    </source>
</evidence>
<keyword evidence="6" id="KW-0732">Signal</keyword>
<keyword evidence="11" id="KW-0325">Glycoprotein</keyword>
<dbReference type="PANTHER" id="PTHR48061:SF2">
    <property type="entry name" value="RECEPTOR LIKE PROTEIN 30-LIKE"/>
    <property type="match status" value="1"/>
</dbReference>
<evidence type="ECO:0000313" key="14">
    <source>
        <dbReference type="EMBL" id="KAF7825513.1"/>
    </source>
</evidence>
<evidence type="ECO:0000256" key="11">
    <source>
        <dbReference type="ARBA" id="ARBA00023180"/>
    </source>
</evidence>
<dbReference type="Gene3D" id="3.80.10.10">
    <property type="entry name" value="Ribonuclease Inhibitor"/>
    <property type="match status" value="5"/>
</dbReference>
<evidence type="ECO:0000259" key="13">
    <source>
        <dbReference type="Pfam" id="PF08263"/>
    </source>
</evidence>
<keyword evidence="15" id="KW-1185">Reference proteome</keyword>
<dbReference type="GO" id="GO:0005886">
    <property type="term" value="C:plasma membrane"/>
    <property type="evidence" value="ECO:0007669"/>
    <property type="project" value="UniProtKB-SubCell"/>
</dbReference>
<protein>
    <submittedName>
        <fullName evidence="14">Receptor-like protein 7</fullName>
    </submittedName>
</protein>
<dbReference type="FunFam" id="3.80.10.10:FF:000095">
    <property type="entry name" value="LRR receptor-like serine/threonine-protein kinase GSO1"/>
    <property type="match status" value="1"/>
</dbReference>
<comment type="similarity">
    <text evidence="2">Belongs to the RLP family.</text>
</comment>
<comment type="caution">
    <text evidence="14">The sequence shown here is derived from an EMBL/GenBank/DDBJ whole genome shotgun (WGS) entry which is preliminary data.</text>
</comment>
<dbReference type="Pfam" id="PF13855">
    <property type="entry name" value="LRR_8"/>
    <property type="match status" value="3"/>
</dbReference>
<feature type="domain" description="Leucine-rich repeat-containing N-terminal plant-type" evidence="13">
    <location>
        <begin position="33"/>
        <end position="74"/>
    </location>
</feature>
<dbReference type="Pfam" id="PF08263">
    <property type="entry name" value="LRRNT_2"/>
    <property type="match status" value="1"/>
</dbReference>
<dbReference type="OrthoDB" id="1394818at2759"/>
<evidence type="ECO:0000256" key="7">
    <source>
        <dbReference type="ARBA" id="ARBA00022737"/>
    </source>
</evidence>
<dbReference type="InterPro" id="IPR032675">
    <property type="entry name" value="LRR_dom_sf"/>
</dbReference>
<proteinExistence type="inferred from homology"/>
<dbReference type="InterPro" id="IPR003591">
    <property type="entry name" value="Leu-rich_rpt_typical-subtyp"/>
</dbReference>